<protein>
    <recommendedName>
        <fullName evidence="4">PEP-CTERM protein-sorting domain-containing protein</fullName>
    </recommendedName>
</protein>
<proteinExistence type="predicted"/>
<evidence type="ECO:0000313" key="2">
    <source>
        <dbReference type="EMBL" id="MCR8825542.1"/>
    </source>
</evidence>
<keyword evidence="1" id="KW-1133">Transmembrane helix</keyword>
<gene>
    <name evidence="2" type="ORF">NTA49_03235</name>
</gene>
<keyword evidence="3" id="KW-1185">Reference proteome</keyword>
<feature type="transmembrane region" description="Helical" evidence="1">
    <location>
        <begin position="28"/>
        <end position="50"/>
    </location>
</feature>
<dbReference type="Proteomes" id="UP001165396">
    <property type="component" value="Unassembled WGS sequence"/>
</dbReference>
<accession>A0ABT1YXD1</accession>
<keyword evidence="1" id="KW-0472">Membrane</keyword>
<organism evidence="2 3">
    <name type="scientific">Pseudosulfitobacter koreensis</name>
    <dbReference type="NCBI Taxonomy" id="2968472"/>
    <lineage>
        <taxon>Bacteria</taxon>
        <taxon>Pseudomonadati</taxon>
        <taxon>Pseudomonadota</taxon>
        <taxon>Alphaproteobacteria</taxon>
        <taxon>Rhodobacterales</taxon>
        <taxon>Roseobacteraceae</taxon>
        <taxon>Pseudosulfitobacter</taxon>
    </lineage>
</organism>
<evidence type="ECO:0008006" key="4">
    <source>
        <dbReference type="Google" id="ProtNLM"/>
    </source>
</evidence>
<comment type="caution">
    <text evidence="2">The sequence shown here is derived from an EMBL/GenBank/DDBJ whole genome shotgun (WGS) entry which is preliminary data.</text>
</comment>
<dbReference type="EMBL" id="JANKJG010000002">
    <property type="protein sequence ID" value="MCR8825542.1"/>
    <property type="molecule type" value="Genomic_DNA"/>
</dbReference>
<evidence type="ECO:0000256" key="1">
    <source>
        <dbReference type="SAM" id="Phobius"/>
    </source>
</evidence>
<reference evidence="2" key="1">
    <citation type="submission" date="2022-07" db="EMBL/GenBank/DDBJ databases">
        <title>Pseudosulfitobacter sp. strain AP-MA-4, whole genome sequence.</title>
        <authorList>
            <person name="Jiang Y."/>
        </authorList>
    </citation>
    <scope>NUCLEOTIDE SEQUENCE</scope>
    <source>
        <strain evidence="2">AP-MA-4</strain>
    </source>
</reference>
<sequence length="55" mass="5835">MIVIACFLIGAVIGGLTARRRKGNRKDIAQYAAGYGIAFCLVGLIVTVLIDRALV</sequence>
<keyword evidence="1" id="KW-0812">Transmembrane</keyword>
<dbReference type="RefSeq" id="WP_258293221.1">
    <property type="nucleotide sequence ID" value="NZ_JANKJG010000002.1"/>
</dbReference>
<name>A0ABT1YXD1_9RHOB</name>
<evidence type="ECO:0000313" key="3">
    <source>
        <dbReference type="Proteomes" id="UP001165396"/>
    </source>
</evidence>